<name>A0A7W3P506_9ACTN</name>
<keyword evidence="1" id="KW-1133">Transmembrane helix</keyword>
<gene>
    <name evidence="2" type="ORF">FHX74_001061</name>
</gene>
<keyword evidence="1" id="KW-0812">Transmembrane</keyword>
<feature type="transmembrane region" description="Helical" evidence="1">
    <location>
        <begin position="149"/>
        <end position="167"/>
    </location>
</feature>
<dbReference type="AlphaFoldDB" id="A0A7W3P506"/>
<sequence>MEYRRPYTITGPRVATAAALVVLCVVGAALPYFTLAYLDFSSAPTRSTTNVFGTISLLNKLSLEYVPAARQVGLDPLDHAFTVMLLGSAMQAVGLVVAIATVAGQFMNEINKFLWWPFLIGGALLVLGPVPVFISHQMLTGDKVDTSVLWGWLPLFAAGILVVVTALRSRRRLDSYRGL</sequence>
<feature type="transmembrane region" description="Helical" evidence="1">
    <location>
        <begin position="12"/>
        <end position="33"/>
    </location>
</feature>
<evidence type="ECO:0000256" key="1">
    <source>
        <dbReference type="SAM" id="Phobius"/>
    </source>
</evidence>
<dbReference type="EMBL" id="JACGWT010000002">
    <property type="protein sequence ID" value="MBA8793456.1"/>
    <property type="molecule type" value="Genomic_DNA"/>
</dbReference>
<feature type="transmembrane region" description="Helical" evidence="1">
    <location>
        <begin position="114"/>
        <end position="134"/>
    </location>
</feature>
<reference evidence="2 3" key="1">
    <citation type="submission" date="2020-07" db="EMBL/GenBank/DDBJ databases">
        <title>Sequencing the genomes of 1000 actinobacteria strains.</title>
        <authorList>
            <person name="Klenk H.-P."/>
        </authorList>
    </citation>
    <scope>NUCLEOTIDE SEQUENCE [LARGE SCALE GENOMIC DNA]</scope>
    <source>
        <strain evidence="2 3">DSM 100723</strain>
    </source>
</reference>
<keyword evidence="1" id="KW-0472">Membrane</keyword>
<keyword evidence="3" id="KW-1185">Reference proteome</keyword>
<dbReference type="Proteomes" id="UP000523079">
    <property type="component" value="Unassembled WGS sequence"/>
</dbReference>
<comment type="caution">
    <text evidence="2">The sequence shown here is derived from an EMBL/GenBank/DDBJ whole genome shotgun (WGS) entry which is preliminary data.</text>
</comment>
<evidence type="ECO:0000313" key="2">
    <source>
        <dbReference type="EMBL" id="MBA8793456.1"/>
    </source>
</evidence>
<feature type="transmembrane region" description="Helical" evidence="1">
    <location>
        <begin position="80"/>
        <end position="102"/>
    </location>
</feature>
<evidence type="ECO:0000313" key="3">
    <source>
        <dbReference type="Proteomes" id="UP000523079"/>
    </source>
</evidence>
<organism evidence="2 3">
    <name type="scientific">Microlunatus kandeliicorticis</name>
    <dbReference type="NCBI Taxonomy" id="1759536"/>
    <lineage>
        <taxon>Bacteria</taxon>
        <taxon>Bacillati</taxon>
        <taxon>Actinomycetota</taxon>
        <taxon>Actinomycetes</taxon>
        <taxon>Propionibacteriales</taxon>
        <taxon>Propionibacteriaceae</taxon>
        <taxon>Microlunatus</taxon>
    </lineage>
</organism>
<proteinExistence type="predicted"/>
<protein>
    <submittedName>
        <fullName evidence="2">Uncharacterized protein</fullName>
    </submittedName>
</protein>
<accession>A0A7W3P506</accession>
<dbReference type="RefSeq" id="WP_182559078.1">
    <property type="nucleotide sequence ID" value="NZ_JACGWT010000002.1"/>
</dbReference>